<dbReference type="KEGG" id="erz:ER308_16375"/>
<dbReference type="PANTHER" id="PTHR46832">
    <property type="entry name" value="5'-METHYLTHIOADENOSINE/S-ADENOSYLHOMOCYSTEINE NUCLEOSIDASE"/>
    <property type="match status" value="1"/>
</dbReference>
<feature type="region of interest" description="Disordered" evidence="1">
    <location>
        <begin position="27"/>
        <end position="46"/>
    </location>
</feature>
<dbReference type="GO" id="GO:0008930">
    <property type="term" value="F:methylthioadenosine nucleosidase activity"/>
    <property type="evidence" value="ECO:0007669"/>
    <property type="project" value="TreeGrafter"/>
</dbReference>
<dbReference type="RefSeq" id="WP_131155988.1">
    <property type="nucleotide sequence ID" value="NZ_CP036402.1"/>
</dbReference>
<dbReference type="Gene3D" id="3.40.50.1580">
    <property type="entry name" value="Nucleoside phosphorylase domain"/>
    <property type="match status" value="1"/>
</dbReference>
<dbReference type="GO" id="GO:0019284">
    <property type="term" value="P:L-methionine salvage from S-adenosylmethionine"/>
    <property type="evidence" value="ECO:0007669"/>
    <property type="project" value="TreeGrafter"/>
</dbReference>
<evidence type="ECO:0000256" key="1">
    <source>
        <dbReference type="SAM" id="MobiDB-lite"/>
    </source>
</evidence>
<organism evidence="3 4">
    <name type="scientific">Egibacter rhizosphaerae</name>
    <dbReference type="NCBI Taxonomy" id="1670831"/>
    <lineage>
        <taxon>Bacteria</taxon>
        <taxon>Bacillati</taxon>
        <taxon>Actinomycetota</taxon>
        <taxon>Nitriliruptoria</taxon>
        <taxon>Egibacterales</taxon>
        <taxon>Egibacteraceae</taxon>
        <taxon>Egibacter</taxon>
    </lineage>
</organism>
<dbReference type="AlphaFoldDB" id="A0A411YI47"/>
<keyword evidence="4" id="KW-1185">Reference proteome</keyword>
<evidence type="ECO:0000259" key="2">
    <source>
        <dbReference type="Pfam" id="PF01048"/>
    </source>
</evidence>
<feature type="domain" description="Nucleoside phosphorylase" evidence="2">
    <location>
        <begin position="27"/>
        <end position="228"/>
    </location>
</feature>
<dbReference type="GO" id="GO:0008782">
    <property type="term" value="F:adenosylhomocysteine nucleosidase activity"/>
    <property type="evidence" value="ECO:0007669"/>
    <property type="project" value="TreeGrafter"/>
</dbReference>
<dbReference type="EMBL" id="CP036402">
    <property type="protein sequence ID" value="QBI20995.1"/>
    <property type="molecule type" value="Genomic_DNA"/>
</dbReference>
<dbReference type="GO" id="GO:0005829">
    <property type="term" value="C:cytosol"/>
    <property type="evidence" value="ECO:0007669"/>
    <property type="project" value="TreeGrafter"/>
</dbReference>
<dbReference type="SUPFAM" id="SSF53167">
    <property type="entry name" value="Purine and uridine phosphorylases"/>
    <property type="match status" value="1"/>
</dbReference>
<proteinExistence type="predicted"/>
<dbReference type="Pfam" id="PF01048">
    <property type="entry name" value="PNP_UDP_1"/>
    <property type="match status" value="1"/>
</dbReference>
<dbReference type="GO" id="GO:0009116">
    <property type="term" value="P:nucleoside metabolic process"/>
    <property type="evidence" value="ECO:0007669"/>
    <property type="project" value="InterPro"/>
</dbReference>
<name>A0A411YI47_9ACTN</name>
<sequence>MADPPREPSHPPELLLVTSSAAAATSVAQRLADPRPVETEGLAGERGDLAGADTAVHAVGLGRAAAAFALARLLRDPPTAVVACGGLLAYPDSGLEVGDVVSGTVDTYADLGAEREGDGLTDAAELGFRVAPGAPGQSFVCDPRVAEALRDAGADRDGPLLTSELATTTAATAATLRQRWGAALGESREGAAAAHACLLESVPFAQLRSVTAVAGDGATGRADAELPHRLLDVLATAVPTIRDTLDHPFS</sequence>
<evidence type="ECO:0000313" key="3">
    <source>
        <dbReference type="EMBL" id="QBI20995.1"/>
    </source>
</evidence>
<evidence type="ECO:0000313" key="4">
    <source>
        <dbReference type="Proteomes" id="UP000291469"/>
    </source>
</evidence>
<reference evidence="3 4" key="1">
    <citation type="submission" date="2019-01" db="EMBL/GenBank/DDBJ databases">
        <title>Egibacter rhizosphaerae EGI 80759T.</title>
        <authorList>
            <person name="Chen D.-D."/>
            <person name="Tian Y."/>
            <person name="Jiao J.-Y."/>
            <person name="Zhang X.-T."/>
            <person name="Zhang Y.-G."/>
            <person name="Zhang Y."/>
            <person name="Xiao M."/>
            <person name="Shu W.-S."/>
            <person name="Li W.-J."/>
        </authorList>
    </citation>
    <scope>NUCLEOTIDE SEQUENCE [LARGE SCALE GENOMIC DNA]</scope>
    <source>
        <strain evidence="3 4">EGI 80759</strain>
    </source>
</reference>
<dbReference type="InterPro" id="IPR035994">
    <property type="entry name" value="Nucleoside_phosphorylase_sf"/>
</dbReference>
<dbReference type="Proteomes" id="UP000291469">
    <property type="component" value="Chromosome"/>
</dbReference>
<dbReference type="OrthoDB" id="9788270at2"/>
<accession>A0A411YI47</accession>
<feature type="compositionally biased region" description="Basic and acidic residues" evidence="1">
    <location>
        <begin position="32"/>
        <end position="46"/>
    </location>
</feature>
<dbReference type="InterPro" id="IPR000845">
    <property type="entry name" value="Nucleoside_phosphorylase_d"/>
</dbReference>
<dbReference type="PANTHER" id="PTHR46832:SF2">
    <property type="entry name" value="FUTALOSINE HYDROLASE"/>
    <property type="match status" value="1"/>
</dbReference>
<protein>
    <recommendedName>
        <fullName evidence="2">Nucleoside phosphorylase domain-containing protein</fullName>
    </recommendedName>
</protein>
<gene>
    <name evidence="3" type="ORF">ER308_16375</name>
</gene>